<evidence type="ECO:0000256" key="1">
    <source>
        <dbReference type="SAM" id="MobiDB-lite"/>
    </source>
</evidence>
<sequence>MFDWVEVQMAGRPPLASTPSRGSRDAFPRDSAPETYPSAFCGECLPISNDLSRGWRGDDHHIVLDATFRTAFRATFRAAVRAAERRPRRDASVRREAGGPLLPRAPARTGRPTGFVGRGALLRFADPASPALTSRAVLVTLVDYW</sequence>
<feature type="region of interest" description="Disordered" evidence="1">
    <location>
        <begin position="12"/>
        <end position="31"/>
    </location>
</feature>
<name>A0ABN3GW84_9PSEU</name>
<gene>
    <name evidence="2" type="ORF">GCM10009854_46080</name>
</gene>
<keyword evidence="3" id="KW-1185">Reference proteome</keyword>
<dbReference type="EMBL" id="BAAARA010000023">
    <property type="protein sequence ID" value="GAA2361515.1"/>
    <property type="molecule type" value="Genomic_DNA"/>
</dbReference>
<feature type="compositionally biased region" description="Basic and acidic residues" evidence="1">
    <location>
        <begin position="22"/>
        <end position="31"/>
    </location>
</feature>
<evidence type="ECO:0000313" key="3">
    <source>
        <dbReference type="Proteomes" id="UP001501218"/>
    </source>
</evidence>
<feature type="region of interest" description="Disordered" evidence="1">
    <location>
        <begin position="85"/>
        <end position="110"/>
    </location>
</feature>
<accession>A0ABN3GW84</accession>
<dbReference type="Proteomes" id="UP001501218">
    <property type="component" value="Unassembled WGS sequence"/>
</dbReference>
<proteinExistence type="predicted"/>
<feature type="compositionally biased region" description="Basic and acidic residues" evidence="1">
    <location>
        <begin position="85"/>
        <end position="97"/>
    </location>
</feature>
<reference evidence="2 3" key="1">
    <citation type="journal article" date="2019" name="Int. J. Syst. Evol. Microbiol.">
        <title>The Global Catalogue of Microorganisms (GCM) 10K type strain sequencing project: providing services to taxonomists for standard genome sequencing and annotation.</title>
        <authorList>
            <consortium name="The Broad Institute Genomics Platform"/>
            <consortium name="The Broad Institute Genome Sequencing Center for Infectious Disease"/>
            <person name="Wu L."/>
            <person name="Ma J."/>
        </authorList>
    </citation>
    <scope>NUCLEOTIDE SEQUENCE [LARGE SCALE GENOMIC DNA]</scope>
    <source>
        <strain evidence="2 3">JCM 16221</strain>
    </source>
</reference>
<organism evidence="2 3">
    <name type="scientific">Saccharopolyspora halophila</name>
    <dbReference type="NCBI Taxonomy" id="405551"/>
    <lineage>
        <taxon>Bacteria</taxon>
        <taxon>Bacillati</taxon>
        <taxon>Actinomycetota</taxon>
        <taxon>Actinomycetes</taxon>
        <taxon>Pseudonocardiales</taxon>
        <taxon>Pseudonocardiaceae</taxon>
        <taxon>Saccharopolyspora</taxon>
    </lineage>
</organism>
<comment type="caution">
    <text evidence="2">The sequence shown here is derived from an EMBL/GenBank/DDBJ whole genome shotgun (WGS) entry which is preliminary data.</text>
</comment>
<protein>
    <submittedName>
        <fullName evidence="2">Uncharacterized protein</fullName>
    </submittedName>
</protein>
<evidence type="ECO:0000313" key="2">
    <source>
        <dbReference type="EMBL" id="GAA2361515.1"/>
    </source>
</evidence>